<feature type="compositionally biased region" description="Polar residues" evidence="1">
    <location>
        <begin position="1606"/>
        <end position="1616"/>
    </location>
</feature>
<evidence type="ECO:0008006" key="5">
    <source>
        <dbReference type="Google" id="ProtNLM"/>
    </source>
</evidence>
<feature type="region of interest" description="Disordered" evidence="1">
    <location>
        <begin position="1597"/>
        <end position="1616"/>
    </location>
</feature>
<evidence type="ECO:0000313" key="3">
    <source>
        <dbReference type="EMBL" id="OGE01423.1"/>
    </source>
</evidence>
<name>A0A1F5HB91_9BACT</name>
<evidence type="ECO:0000256" key="1">
    <source>
        <dbReference type="SAM" id="MobiDB-lite"/>
    </source>
</evidence>
<proteinExistence type="predicted"/>
<evidence type="ECO:0000313" key="4">
    <source>
        <dbReference type="Proteomes" id="UP000176751"/>
    </source>
</evidence>
<keyword evidence="2" id="KW-1133">Transmembrane helix</keyword>
<dbReference type="Proteomes" id="UP000176751">
    <property type="component" value="Unassembled WGS sequence"/>
</dbReference>
<feature type="transmembrane region" description="Helical" evidence="2">
    <location>
        <begin position="1799"/>
        <end position="1823"/>
    </location>
</feature>
<protein>
    <recommendedName>
        <fullName evidence="5">Periplasmic copper-binding protein NosD beta helix domain-containing protein</fullName>
    </recommendedName>
</protein>
<keyword evidence="2" id="KW-0472">Membrane</keyword>
<keyword evidence="2" id="KW-0812">Transmembrane</keyword>
<sequence length="1838" mass="195088">MGDGSYTWSSENARGSIIPTSGKLSNLKVRVNTAPGAGKSWTFAIRINGANSDLSVTISDTNTISSLDTDQVTVSAGDDTSISATPSGTPTAAAAVYWTAQFTPDTAGETILLANGNGTAFSNNSFRPLIGSRAQSSTEFDQTMVFPTSGTLKNLYMELSAAPGSGTSKQLIVRKNGLDTSLAVTISDTNTTGNDTSNTVSIAAGDTVTYRQAVSGTVASAYTWIGIVFDPDTPGEYIAAAVTNNVTDSTNVEYQCLTCALSTLSTTENEFYNLAQATTAKAIYVNLSTAPGSGYTWTFTLRDDAANTSLSASITNSTTSGNYVTDVSIAADSVLDTAIDATAGTATSKTQISYLLYNPPEIRILGTVYDTSESSPLGSGLTVKLVNSADLATSYTDDTDGSGNFEITGVAIPVNSDILTLWLDEETNDGTLVLNYGASCTDSPDCTGLSIFENRVILRDENTESITNSMLASCDNDSGSACSDSEIGFTSESGVLTVASGRELHIWTGDTFAPGGNVTIGGSYHNTGTATWSTYTATFNSTSTGQYLSGTLSGSSTFYKVQFNGSGGGWTIQDAMLVSAANATDTLQVTAGTVTLGNGAGDNLDVRGKFTISSGATFQTYDGLAQGDGTACNSDDICIDINANSSPPSCSNCIISNSGNFKIGKNVTLRFNSNASVESGLETEGTGYTEILGSQDDTDNSGIDSVTHDAGATITLNDASQSWTVNGHQNKHVRITDTDSLAFGKIYTISSNGTDSLTFADDYDTEDDAPTVSGSGPTYTITTTGTSLITANDQGIGQYIYNTTDNQYYRIVDSTDSGTSDQFIVISEPDTVPGSFSGKTIKRADGIRATDNFEILDYATVTANATYNGYIYAKDGSETLIQYADISELGDVVAERWGIEANSVDASNSDEGMKIDKSRIHDSFRCIYLTGSSSNNNATYTAGITNNAVYDCSNVNVTFDSSSNNNLVSSNNIYKVSSGNYGIYNNSAHRNVYSSNIVYGLNVGLEFLNSSQNNITYANAIYKNSNSGLITGGASSNNTYYSNTLFANDRAFLVADANTGNNTFFSNSVYKNNKGFEALNFNGSINRIINDDYGVSGANSTADIYFSDSSSASRLQLFNVDLASSTEVSGVTYAGAYVISEKHDSTAGSTKIWGEYTVPDNNAETPNDEGTQKFNYSNNLYEDSATPHGYSGTGTEDTDIQITLTTALSAVEWYRAEVTTANGDTPVFTVTRSGGTASPATYTLPGTYTESATGVQFTIQDGATNYVVGDTYTFAVWPDSNDTSSQKTLTMMQDGDTFTAGSGETVELKGQSSGANRTTVSANTGNYGFTVGGTINALYYDFTGANSSGLNITSTATVTNLSDGSFDNFATGASYITVTGITKNTTWTNLAFDPGGGDDATYNINADGSAITWDICLATGSLAGEDYDNELNGAVIGWPSNSAKCLSISVNSEATAFPHQRKTFYETTNNIYWAFFHDGTQIAYYYSNDDGATWSSGGTIAADYGYFSLWYAGGTTVYIAYFDTYDVLVNKGTTSASSISWGTAGIALNGSGSSDDYEVPYISIDSSGYLWVVARYNDCDAAGGTQYCIRAARSETNSENPHESWDSPTTLSDTSNTDASNWSVIVPLSSQNMYAVWTRDVALEGKKYTNGAGWDALATSIGTVYASLRFSAVSTTGSPDRVHLIYATTSTGYIIYDQWNSTDNNWTSFSDVTLDSVGINFQPTISLDTNTSDLYAFWVRADIIRYKKGVSPYNSGNWDGSATTFKSKGTIMYQTSNYSGPGRIFVIWTQGDVSPYSILWKYVIVPERLLFLLGLGPLLPLVLRRRKKSKSDMRIYTN</sequence>
<dbReference type="STRING" id="1797737.A2196_03955"/>
<evidence type="ECO:0000256" key="2">
    <source>
        <dbReference type="SAM" id="Phobius"/>
    </source>
</evidence>
<dbReference type="EMBL" id="MFCA01000027">
    <property type="protein sequence ID" value="OGE01423.1"/>
    <property type="molecule type" value="Genomic_DNA"/>
</dbReference>
<comment type="caution">
    <text evidence="3">The sequence shown here is derived from an EMBL/GenBank/DDBJ whole genome shotgun (WGS) entry which is preliminary data.</text>
</comment>
<gene>
    <name evidence="3" type="ORF">A2196_03955</name>
</gene>
<organism evidence="3 4">
    <name type="scientific">Candidatus Curtissbacteria bacterium RIFOXYA1_FULL_41_14</name>
    <dbReference type="NCBI Taxonomy" id="1797737"/>
    <lineage>
        <taxon>Bacteria</taxon>
        <taxon>Candidatus Curtissiibacteriota</taxon>
    </lineage>
</organism>
<reference evidence="3 4" key="1">
    <citation type="journal article" date="2016" name="Nat. Commun.">
        <title>Thousands of microbial genomes shed light on interconnected biogeochemical processes in an aquifer system.</title>
        <authorList>
            <person name="Anantharaman K."/>
            <person name="Brown C.T."/>
            <person name="Hug L.A."/>
            <person name="Sharon I."/>
            <person name="Castelle C.J."/>
            <person name="Probst A.J."/>
            <person name="Thomas B.C."/>
            <person name="Singh A."/>
            <person name="Wilkins M.J."/>
            <person name="Karaoz U."/>
            <person name="Brodie E.L."/>
            <person name="Williams K.H."/>
            <person name="Hubbard S.S."/>
            <person name="Banfield J.F."/>
        </authorList>
    </citation>
    <scope>NUCLEOTIDE SEQUENCE [LARGE SCALE GENOMIC DNA]</scope>
</reference>
<accession>A0A1F5HB91</accession>